<keyword evidence="1" id="KW-1133">Transmembrane helix</keyword>
<dbReference type="EMBL" id="MW057771">
    <property type="protein sequence ID" value="QPK77176.1"/>
    <property type="molecule type" value="Genomic_DNA"/>
</dbReference>
<name>A0A7T0KBC9_9ROSI</name>
<feature type="transmembrane region" description="Helical" evidence="1">
    <location>
        <begin position="38"/>
        <end position="56"/>
    </location>
</feature>
<accession>A0A7T0KBC9</accession>
<dbReference type="EMBL" id="MW057771">
    <property type="protein sequence ID" value="QPK77175.1"/>
    <property type="molecule type" value="Genomic_DNA"/>
</dbReference>
<evidence type="ECO:0000256" key="1">
    <source>
        <dbReference type="SAM" id="Phobius"/>
    </source>
</evidence>
<evidence type="ECO:0000313" key="3">
    <source>
        <dbReference type="EMBL" id="QPK77176.1"/>
    </source>
</evidence>
<dbReference type="AlphaFoldDB" id="A0A7T0KBC9"/>
<keyword evidence="1" id="KW-0812">Transmembrane</keyword>
<feature type="transmembrane region" description="Helical" evidence="1">
    <location>
        <begin position="6"/>
        <end position="26"/>
    </location>
</feature>
<proteinExistence type="predicted"/>
<sequence>MSEFAPIFLSLVLSLLVSLLLLCLSLRPVHFKLLGQSVLRFLSILLFIFLVESLGAENGLLSIAYCDTFSPPGGLPEEAVNPTEAPPLPQPAPQPPVIPELPHPLISDEARRSLLYSRYLSLNGASENNLERMVSIIYTQAGVERMIEAALVSDGFSPHSILAQYREIRGLLHSPQGELLTERTYRSYLTQIHENGTRGSVPYRRIMRALQTRNLFLDRRE</sequence>
<reference evidence="2" key="1">
    <citation type="submission" date="2020-10" db="EMBL/GenBank/DDBJ databases">
        <authorList>
            <person name="Wang Z.-F."/>
        </authorList>
    </citation>
    <scope>NUCLEOTIDE SEQUENCE</scope>
</reference>
<dbReference type="RefSeq" id="YP_010048805.1">
    <property type="nucleotide sequence ID" value="NC_054354.1"/>
</dbReference>
<organism evidence="2">
    <name type="scientific">Aquilaria sinensis</name>
    <dbReference type="NCBI Taxonomy" id="210372"/>
    <lineage>
        <taxon>Eukaryota</taxon>
        <taxon>Viridiplantae</taxon>
        <taxon>Streptophyta</taxon>
        <taxon>Embryophyta</taxon>
        <taxon>Tracheophyta</taxon>
        <taxon>Spermatophyta</taxon>
        <taxon>Magnoliopsida</taxon>
        <taxon>eudicotyledons</taxon>
        <taxon>Gunneridae</taxon>
        <taxon>Pentapetalae</taxon>
        <taxon>rosids</taxon>
        <taxon>malvids</taxon>
        <taxon>Malvales</taxon>
        <taxon>Thymelaeaceae</taxon>
        <taxon>Aquilaria</taxon>
    </lineage>
</organism>
<keyword evidence="2" id="KW-0496">Mitochondrion</keyword>
<protein>
    <submittedName>
        <fullName evidence="2">Uncharacterized protein</fullName>
    </submittedName>
</protein>
<keyword evidence="1" id="KW-0472">Membrane</keyword>
<gene>
    <name evidence="2" type="primary">orf1</name>
    <name evidence="3" type="synonym">orf100</name>
</gene>
<evidence type="ECO:0000313" key="2">
    <source>
        <dbReference type="EMBL" id="QPK77175.1"/>
    </source>
</evidence>
<geneLocation type="mitochondrion" evidence="2"/>
<dbReference type="GeneID" id="63660092"/>